<dbReference type="GO" id="GO:0016024">
    <property type="term" value="P:CDP-diacylglycerol biosynthetic process"/>
    <property type="evidence" value="ECO:0007669"/>
    <property type="project" value="TreeGrafter"/>
</dbReference>
<keyword evidence="10" id="KW-0808">Transferase</keyword>
<dbReference type="eggNOG" id="COG4589">
    <property type="taxonomic scope" value="Bacteria"/>
</dbReference>
<keyword evidence="13 24" id="KW-1133">Transmembrane helix</keyword>
<keyword evidence="8" id="KW-1003">Cell membrane</keyword>
<feature type="transmembrane region" description="Helical" evidence="24">
    <location>
        <begin position="234"/>
        <end position="255"/>
    </location>
</feature>
<dbReference type="EMBL" id="CP002353">
    <property type="protein sequence ID" value="ADV61557.1"/>
    <property type="molecule type" value="Genomic_DNA"/>
</dbReference>
<evidence type="ECO:0000256" key="13">
    <source>
        <dbReference type="ARBA" id="ARBA00022989"/>
    </source>
</evidence>
<dbReference type="KEGG" id="ipa:Isop_0968"/>
<evidence type="ECO:0000256" key="8">
    <source>
        <dbReference type="ARBA" id="ARBA00022475"/>
    </source>
</evidence>
<comment type="subcellular location">
    <subcellularLocation>
        <location evidence="2">Cell membrane</location>
        <topology evidence="2">Multi-pass membrane protein</topology>
    </subcellularLocation>
</comment>
<evidence type="ECO:0000256" key="22">
    <source>
        <dbReference type="ARBA" id="ARBA00032743"/>
    </source>
</evidence>
<dbReference type="Pfam" id="PF01148">
    <property type="entry name" value="CTP_transf_1"/>
    <property type="match status" value="1"/>
</dbReference>
<feature type="transmembrane region" description="Helical" evidence="24">
    <location>
        <begin position="31"/>
        <end position="50"/>
    </location>
</feature>
<sequence>MLKARLAMGSALVLILGLILTADTYGPSWSPGWMLLCLLGSTAGAVELTAMLQATGLRPSRLTAHLGTATVVLSIFLGRAAALSTEETAFISTKASPPDPLPLLAWPMTALALVILATFLRLSLCFRSRETGATVADLAGTVFVVGYLGGLGSFVAAIRWLDQPQAGWLPLLLLVVASKGSDTGAYTFGRLAGRRKLWPSLSPNKTVEGAVGGLAVGLGLTLLTAGPLASALGWTTLTIIEATTFGVVVSIFAQLGDLMESMLKRDCLTKDASKVLPGFGGVLDVLDSTLFAAPVAFLTLRFFLIS</sequence>
<evidence type="ECO:0000256" key="7">
    <source>
        <dbReference type="ARBA" id="ARBA00019373"/>
    </source>
</evidence>
<dbReference type="PANTHER" id="PTHR46382">
    <property type="entry name" value="PHOSPHATIDATE CYTIDYLYLTRANSFERASE"/>
    <property type="match status" value="1"/>
</dbReference>
<evidence type="ECO:0000256" key="18">
    <source>
        <dbReference type="ARBA" id="ARBA00029893"/>
    </source>
</evidence>
<evidence type="ECO:0000256" key="20">
    <source>
        <dbReference type="ARBA" id="ARBA00032253"/>
    </source>
</evidence>
<dbReference type="GO" id="GO:0004605">
    <property type="term" value="F:phosphatidate cytidylyltransferase activity"/>
    <property type="evidence" value="ECO:0007669"/>
    <property type="project" value="UniProtKB-EC"/>
</dbReference>
<dbReference type="STRING" id="575540.Isop_0968"/>
<name>E8R3J0_ISOPI</name>
<feature type="transmembrane region" description="Helical" evidence="24">
    <location>
        <begin position="138"/>
        <end position="161"/>
    </location>
</feature>
<dbReference type="FunCoup" id="E8R3J0">
    <property type="interactions" value="381"/>
</dbReference>
<evidence type="ECO:0000256" key="17">
    <source>
        <dbReference type="ARBA" id="ARBA00023264"/>
    </source>
</evidence>
<keyword evidence="26" id="KW-1185">Reference proteome</keyword>
<evidence type="ECO:0000313" key="26">
    <source>
        <dbReference type="Proteomes" id="UP000008631"/>
    </source>
</evidence>
<evidence type="ECO:0000256" key="10">
    <source>
        <dbReference type="ARBA" id="ARBA00022679"/>
    </source>
</evidence>
<reference key="1">
    <citation type="submission" date="2010-11" db="EMBL/GenBank/DDBJ databases">
        <title>The complete sequence of chromosome of Isophaera pallida ATCC 43644.</title>
        <authorList>
            <consortium name="US DOE Joint Genome Institute (JGI-PGF)"/>
            <person name="Lucas S."/>
            <person name="Copeland A."/>
            <person name="Lapidus A."/>
            <person name="Bruce D."/>
            <person name="Goodwin L."/>
            <person name="Pitluck S."/>
            <person name="Kyrpides N."/>
            <person name="Mavromatis K."/>
            <person name="Pagani I."/>
            <person name="Ivanova N."/>
            <person name="Saunders E."/>
            <person name="Brettin T."/>
            <person name="Detter J.C."/>
            <person name="Han C."/>
            <person name="Tapia R."/>
            <person name="Land M."/>
            <person name="Hauser L."/>
            <person name="Markowitz V."/>
            <person name="Cheng J.-F."/>
            <person name="Hugenholtz P."/>
            <person name="Woyke T."/>
            <person name="Wu D."/>
            <person name="Eisen J.A."/>
        </authorList>
    </citation>
    <scope>NUCLEOTIDE SEQUENCE</scope>
    <source>
        <strain>ATCC 43644</strain>
    </source>
</reference>
<evidence type="ECO:0000256" key="19">
    <source>
        <dbReference type="ARBA" id="ARBA00031825"/>
    </source>
</evidence>
<feature type="transmembrane region" description="Helical" evidence="24">
    <location>
        <begin position="103"/>
        <end position="126"/>
    </location>
</feature>
<dbReference type="RefSeq" id="WP_013563846.1">
    <property type="nucleotide sequence ID" value="NC_014962.1"/>
</dbReference>
<evidence type="ECO:0000256" key="2">
    <source>
        <dbReference type="ARBA" id="ARBA00004651"/>
    </source>
</evidence>
<evidence type="ECO:0000256" key="3">
    <source>
        <dbReference type="ARBA" id="ARBA00005119"/>
    </source>
</evidence>
<evidence type="ECO:0000256" key="24">
    <source>
        <dbReference type="SAM" id="Phobius"/>
    </source>
</evidence>
<keyword evidence="11 24" id="KW-0812">Transmembrane</keyword>
<evidence type="ECO:0000256" key="11">
    <source>
        <dbReference type="ARBA" id="ARBA00022692"/>
    </source>
</evidence>
<evidence type="ECO:0000256" key="6">
    <source>
        <dbReference type="ARBA" id="ARBA00012487"/>
    </source>
</evidence>
<keyword evidence="16" id="KW-0594">Phospholipid biosynthesis</keyword>
<evidence type="ECO:0000256" key="1">
    <source>
        <dbReference type="ARBA" id="ARBA00001698"/>
    </source>
</evidence>
<dbReference type="Proteomes" id="UP000008631">
    <property type="component" value="Chromosome"/>
</dbReference>
<dbReference type="HOGENOM" id="CLU_037294_3_3_0"/>
<dbReference type="OrthoDB" id="9799199at2"/>
<evidence type="ECO:0000256" key="14">
    <source>
        <dbReference type="ARBA" id="ARBA00023098"/>
    </source>
</evidence>
<evidence type="ECO:0000256" key="5">
    <source>
        <dbReference type="ARBA" id="ARBA00010185"/>
    </source>
</evidence>
<accession>E8R3J0</accession>
<evidence type="ECO:0000313" key="25">
    <source>
        <dbReference type="EMBL" id="ADV61557.1"/>
    </source>
</evidence>
<proteinExistence type="inferred from homology"/>
<dbReference type="GO" id="GO:0005886">
    <property type="term" value="C:plasma membrane"/>
    <property type="evidence" value="ECO:0007669"/>
    <property type="project" value="UniProtKB-SubCell"/>
</dbReference>
<feature type="transmembrane region" description="Helical" evidence="24">
    <location>
        <begin position="62"/>
        <end position="83"/>
    </location>
</feature>
<keyword evidence="12 25" id="KW-0548">Nucleotidyltransferase</keyword>
<evidence type="ECO:0000256" key="15">
    <source>
        <dbReference type="ARBA" id="ARBA00023136"/>
    </source>
</evidence>
<keyword evidence="15 24" id="KW-0472">Membrane</keyword>
<feature type="transmembrane region" description="Helical" evidence="24">
    <location>
        <begin position="209"/>
        <end position="228"/>
    </location>
</feature>
<dbReference type="InParanoid" id="E8R3J0"/>
<dbReference type="PANTHER" id="PTHR46382:SF1">
    <property type="entry name" value="PHOSPHATIDATE CYTIDYLYLTRANSFERASE"/>
    <property type="match status" value="1"/>
</dbReference>
<evidence type="ECO:0000256" key="9">
    <source>
        <dbReference type="ARBA" id="ARBA00022516"/>
    </source>
</evidence>
<protein>
    <recommendedName>
        <fullName evidence="7">Phosphatidate cytidylyltransferase</fullName>
        <ecNumber evidence="6">2.7.7.41</ecNumber>
    </recommendedName>
    <alternativeName>
        <fullName evidence="20">CDP-DAG synthase</fullName>
    </alternativeName>
    <alternativeName>
        <fullName evidence="22">CDP-DG synthase</fullName>
    </alternativeName>
    <alternativeName>
        <fullName evidence="18">CDP-diacylglycerol synthase</fullName>
    </alternativeName>
    <alternativeName>
        <fullName evidence="21">CDP-diglyceride pyrophosphorylase</fullName>
    </alternativeName>
    <alternativeName>
        <fullName evidence="23">CDP-diglyceride synthase</fullName>
    </alternativeName>
    <alternativeName>
        <fullName evidence="19">CTP:phosphatidate cytidylyltransferase</fullName>
    </alternativeName>
</protein>
<dbReference type="EC" id="2.7.7.41" evidence="6"/>
<dbReference type="AlphaFoldDB" id="E8R3J0"/>
<keyword evidence="9" id="KW-0444">Lipid biosynthesis</keyword>
<keyword evidence="17" id="KW-1208">Phospholipid metabolism</keyword>
<comment type="pathway">
    <text evidence="4">Lipid metabolism.</text>
</comment>
<comment type="similarity">
    <text evidence="5">Belongs to the CDS family.</text>
</comment>
<keyword evidence="14" id="KW-0443">Lipid metabolism</keyword>
<comment type="pathway">
    <text evidence="3">Phospholipid metabolism; CDP-diacylglycerol biosynthesis; CDP-diacylglycerol from sn-glycerol 3-phosphate: step 3/3.</text>
</comment>
<comment type="catalytic activity">
    <reaction evidence="1">
        <text>a 1,2-diacyl-sn-glycero-3-phosphate + CTP + H(+) = a CDP-1,2-diacyl-sn-glycerol + diphosphate</text>
        <dbReference type="Rhea" id="RHEA:16229"/>
        <dbReference type="ChEBI" id="CHEBI:15378"/>
        <dbReference type="ChEBI" id="CHEBI:33019"/>
        <dbReference type="ChEBI" id="CHEBI:37563"/>
        <dbReference type="ChEBI" id="CHEBI:58332"/>
        <dbReference type="ChEBI" id="CHEBI:58608"/>
        <dbReference type="EC" id="2.7.7.41"/>
    </reaction>
</comment>
<evidence type="ECO:0000256" key="21">
    <source>
        <dbReference type="ARBA" id="ARBA00032396"/>
    </source>
</evidence>
<gene>
    <name evidence="25" type="ordered locus">Isop_0968</name>
</gene>
<evidence type="ECO:0000256" key="4">
    <source>
        <dbReference type="ARBA" id="ARBA00005189"/>
    </source>
</evidence>
<evidence type="ECO:0000256" key="16">
    <source>
        <dbReference type="ARBA" id="ARBA00023209"/>
    </source>
</evidence>
<organism evidence="25 26">
    <name type="scientific">Isosphaera pallida (strain ATCC 43644 / DSM 9630 / IS1B)</name>
    <dbReference type="NCBI Taxonomy" id="575540"/>
    <lineage>
        <taxon>Bacteria</taxon>
        <taxon>Pseudomonadati</taxon>
        <taxon>Planctomycetota</taxon>
        <taxon>Planctomycetia</taxon>
        <taxon>Isosphaerales</taxon>
        <taxon>Isosphaeraceae</taxon>
        <taxon>Isosphaera</taxon>
    </lineage>
</organism>
<evidence type="ECO:0000256" key="23">
    <source>
        <dbReference type="ARBA" id="ARBA00033406"/>
    </source>
</evidence>
<reference evidence="25 26" key="2">
    <citation type="journal article" date="2011" name="Stand. Genomic Sci.">
        <title>Complete genome sequence of Isosphaera pallida type strain (IS1B).</title>
        <authorList>
            <consortium name="US DOE Joint Genome Institute (JGI-PGF)"/>
            <person name="Goker M."/>
            <person name="Cleland D."/>
            <person name="Saunders E."/>
            <person name="Lapidus A."/>
            <person name="Nolan M."/>
            <person name="Lucas S."/>
            <person name="Hammon N."/>
            <person name="Deshpande S."/>
            <person name="Cheng J.F."/>
            <person name="Tapia R."/>
            <person name="Han C."/>
            <person name="Goodwin L."/>
            <person name="Pitluck S."/>
            <person name="Liolios K."/>
            <person name="Pagani I."/>
            <person name="Ivanova N."/>
            <person name="Mavromatis K."/>
            <person name="Pati A."/>
            <person name="Chen A."/>
            <person name="Palaniappan K."/>
            <person name="Land M."/>
            <person name="Hauser L."/>
            <person name="Chang Y.J."/>
            <person name="Jeffries C.D."/>
            <person name="Detter J.C."/>
            <person name="Beck B."/>
            <person name="Woyke T."/>
            <person name="Bristow J."/>
            <person name="Eisen J.A."/>
            <person name="Markowitz V."/>
            <person name="Hugenholtz P."/>
            <person name="Kyrpides N.C."/>
            <person name="Klenk H.P."/>
        </authorList>
    </citation>
    <scope>NUCLEOTIDE SEQUENCE [LARGE SCALE GENOMIC DNA]</scope>
    <source>
        <strain evidence="26">ATCC 43644 / DSM 9630 / IS1B</strain>
    </source>
</reference>
<evidence type="ECO:0000256" key="12">
    <source>
        <dbReference type="ARBA" id="ARBA00022695"/>
    </source>
</evidence>